<reference evidence="12" key="1">
    <citation type="journal article" date="2019" name="Int. J. Syst. Evol. Microbiol.">
        <title>The Global Catalogue of Microorganisms (GCM) 10K type strain sequencing project: providing services to taxonomists for standard genome sequencing and annotation.</title>
        <authorList>
            <consortium name="The Broad Institute Genomics Platform"/>
            <consortium name="The Broad Institute Genome Sequencing Center for Infectious Disease"/>
            <person name="Wu L."/>
            <person name="Ma J."/>
        </authorList>
    </citation>
    <scope>NUCLEOTIDE SEQUENCE [LARGE SCALE GENOMIC DNA]</scope>
    <source>
        <strain evidence="12">IBRC-M 10906</strain>
    </source>
</reference>
<feature type="region of interest" description="Disordered" evidence="8">
    <location>
        <begin position="407"/>
        <end position="428"/>
    </location>
</feature>
<dbReference type="PRINTS" id="PR00081">
    <property type="entry name" value="GDHRDH"/>
</dbReference>
<dbReference type="InterPro" id="IPR017927">
    <property type="entry name" value="FAD-bd_FR_type"/>
</dbReference>
<dbReference type="Pfam" id="PF00970">
    <property type="entry name" value="FAD_binding_6"/>
    <property type="match status" value="1"/>
</dbReference>
<dbReference type="CDD" id="cd00207">
    <property type="entry name" value="fer2"/>
    <property type="match status" value="1"/>
</dbReference>
<evidence type="ECO:0000256" key="5">
    <source>
        <dbReference type="ARBA" id="ARBA00023015"/>
    </source>
</evidence>
<dbReference type="SUPFAM" id="SSF52343">
    <property type="entry name" value="Ferredoxin reductase-like, C-terminal NADP-linked domain"/>
    <property type="match status" value="1"/>
</dbReference>
<evidence type="ECO:0000256" key="7">
    <source>
        <dbReference type="ARBA" id="ARBA00023163"/>
    </source>
</evidence>
<keyword evidence="3" id="KW-0479">Metal-binding</keyword>
<name>A0ABW5WC22_9PSEU</name>
<dbReference type="Gene3D" id="2.40.30.10">
    <property type="entry name" value="Translation factors"/>
    <property type="match status" value="1"/>
</dbReference>
<dbReference type="InterPro" id="IPR002347">
    <property type="entry name" value="SDR_fam"/>
</dbReference>
<dbReference type="SUPFAM" id="SSF54292">
    <property type="entry name" value="2Fe-2S ferredoxin-like"/>
    <property type="match status" value="1"/>
</dbReference>
<dbReference type="NCBIfam" id="NF040810">
    <property type="entry name" value="BenC"/>
    <property type="match status" value="1"/>
</dbReference>
<dbReference type="InterPro" id="IPR011711">
    <property type="entry name" value="GntR_C"/>
</dbReference>
<dbReference type="NCBIfam" id="NF009463">
    <property type="entry name" value="PRK12823.1"/>
    <property type="match status" value="1"/>
</dbReference>
<dbReference type="Gene3D" id="3.10.20.30">
    <property type="match status" value="1"/>
</dbReference>
<organism evidence="11 12">
    <name type="scientific">Prauserella oleivorans</name>
    <dbReference type="NCBI Taxonomy" id="1478153"/>
    <lineage>
        <taxon>Bacteria</taxon>
        <taxon>Bacillati</taxon>
        <taxon>Actinomycetota</taxon>
        <taxon>Actinomycetes</taxon>
        <taxon>Pseudonocardiales</taxon>
        <taxon>Pseudonocardiaceae</taxon>
        <taxon>Prauserella</taxon>
    </lineage>
</organism>
<dbReference type="InterPro" id="IPR017938">
    <property type="entry name" value="Riboflavin_synthase-like_b-brl"/>
</dbReference>
<protein>
    <submittedName>
        <fullName evidence="11">Benzoate 1,2-dioxygenase electron transfer component BenC</fullName>
    </submittedName>
</protein>
<dbReference type="Gene3D" id="1.20.120.530">
    <property type="entry name" value="GntR ligand-binding domain-like"/>
    <property type="match status" value="1"/>
</dbReference>
<keyword evidence="6" id="KW-0238">DNA-binding</keyword>
<comment type="cofactor">
    <cofactor evidence="1">
        <name>FAD</name>
        <dbReference type="ChEBI" id="CHEBI:57692"/>
    </cofactor>
</comment>
<evidence type="ECO:0000259" key="10">
    <source>
        <dbReference type="PROSITE" id="PS51384"/>
    </source>
</evidence>
<dbReference type="SUPFAM" id="SSF48008">
    <property type="entry name" value="GntR ligand-binding domain-like"/>
    <property type="match status" value="1"/>
</dbReference>
<dbReference type="InterPro" id="IPR001041">
    <property type="entry name" value="2Fe-2S_ferredoxin-type"/>
</dbReference>
<dbReference type="SMART" id="SM00895">
    <property type="entry name" value="FCD"/>
    <property type="match status" value="1"/>
</dbReference>
<keyword evidence="7" id="KW-0804">Transcription</keyword>
<dbReference type="EMBL" id="JBHUOF010000032">
    <property type="protein sequence ID" value="MFD2801538.1"/>
    <property type="molecule type" value="Genomic_DNA"/>
</dbReference>
<accession>A0ABW5WC22</accession>
<feature type="region of interest" description="Disordered" evidence="8">
    <location>
        <begin position="342"/>
        <end position="372"/>
    </location>
</feature>
<dbReference type="Gene3D" id="3.40.50.720">
    <property type="entry name" value="NAD(P)-binding Rossmann-like Domain"/>
    <property type="match status" value="1"/>
</dbReference>
<dbReference type="CDD" id="cd06209">
    <property type="entry name" value="BenDO_FAD_NAD"/>
    <property type="match status" value="1"/>
</dbReference>
<dbReference type="InterPro" id="IPR050415">
    <property type="entry name" value="MRET"/>
</dbReference>
<dbReference type="SUPFAM" id="SSF51735">
    <property type="entry name" value="NAD(P)-binding Rossmann-fold domains"/>
    <property type="match status" value="1"/>
</dbReference>
<dbReference type="InterPro" id="IPR008920">
    <property type="entry name" value="TF_FadR/GntR_C"/>
</dbReference>
<dbReference type="Pfam" id="PF00175">
    <property type="entry name" value="NAD_binding_1"/>
    <property type="match status" value="1"/>
</dbReference>
<dbReference type="PROSITE" id="PS51085">
    <property type="entry name" value="2FE2S_FER_2"/>
    <property type="match status" value="1"/>
</dbReference>
<keyword evidence="5" id="KW-0805">Transcription regulation</keyword>
<evidence type="ECO:0000256" key="2">
    <source>
        <dbReference type="ARBA" id="ARBA00006484"/>
    </source>
</evidence>
<dbReference type="InterPro" id="IPR001433">
    <property type="entry name" value="OxRdtase_FAD/NAD-bd"/>
</dbReference>
<dbReference type="InterPro" id="IPR039261">
    <property type="entry name" value="FNR_nucleotide-bd"/>
</dbReference>
<evidence type="ECO:0000256" key="3">
    <source>
        <dbReference type="ARBA" id="ARBA00022714"/>
    </source>
</evidence>
<evidence type="ECO:0000313" key="11">
    <source>
        <dbReference type="EMBL" id="MFD2801538.1"/>
    </source>
</evidence>
<dbReference type="InterPro" id="IPR036010">
    <property type="entry name" value="2Fe-2S_ferredoxin-like_sf"/>
</dbReference>
<keyword evidence="12" id="KW-1185">Reference proteome</keyword>
<proteinExistence type="inferred from homology"/>
<dbReference type="InterPro" id="IPR020904">
    <property type="entry name" value="Sc_DH/Rdtase_CS"/>
</dbReference>
<keyword evidence="3" id="KW-0408">Iron</keyword>
<dbReference type="InterPro" id="IPR047683">
    <property type="entry name" value="BenC-like_FAD_NAD-bd"/>
</dbReference>
<evidence type="ECO:0000256" key="6">
    <source>
        <dbReference type="ARBA" id="ARBA00023125"/>
    </source>
</evidence>
<feature type="domain" description="2Fe-2S ferredoxin-type" evidence="9">
    <location>
        <begin position="3"/>
        <end position="96"/>
    </location>
</feature>
<dbReference type="NCBIfam" id="NF040811">
    <property type="entry name" value="BenD"/>
    <property type="match status" value="1"/>
</dbReference>
<gene>
    <name evidence="11" type="primary">benC</name>
    <name evidence="11" type="ORF">ACFS2C_19290</name>
</gene>
<dbReference type="InterPro" id="IPR012675">
    <property type="entry name" value="Beta-grasp_dom_sf"/>
</dbReference>
<dbReference type="Pfam" id="PF00111">
    <property type="entry name" value="Fer2"/>
    <property type="match status" value="1"/>
</dbReference>
<feature type="domain" description="FAD-binding FR-type" evidence="10">
    <location>
        <begin position="103"/>
        <end position="203"/>
    </location>
</feature>
<dbReference type="PRINTS" id="PR00080">
    <property type="entry name" value="SDRFAMILY"/>
</dbReference>
<dbReference type="SUPFAM" id="SSF63380">
    <property type="entry name" value="Riboflavin synthase domain-like"/>
    <property type="match status" value="1"/>
</dbReference>
<evidence type="ECO:0000256" key="1">
    <source>
        <dbReference type="ARBA" id="ARBA00001974"/>
    </source>
</evidence>
<dbReference type="InterPro" id="IPR008333">
    <property type="entry name" value="Cbr1-like_FAD-bd_dom"/>
</dbReference>
<dbReference type="PANTHER" id="PTHR47354:SF5">
    <property type="entry name" value="PROTEIN RFBI"/>
    <property type="match status" value="1"/>
</dbReference>
<dbReference type="PROSITE" id="PS00061">
    <property type="entry name" value="ADH_SHORT"/>
    <property type="match status" value="1"/>
</dbReference>
<dbReference type="PROSITE" id="PS51384">
    <property type="entry name" value="FAD_FR"/>
    <property type="match status" value="1"/>
</dbReference>
<comment type="similarity">
    <text evidence="2">Belongs to the short-chain dehydrogenases/reductases (SDR) family.</text>
</comment>
<dbReference type="Pfam" id="PF00106">
    <property type="entry name" value="adh_short"/>
    <property type="match status" value="1"/>
</dbReference>
<dbReference type="PROSITE" id="PS00197">
    <property type="entry name" value="2FE2S_FER_1"/>
    <property type="match status" value="1"/>
</dbReference>
<evidence type="ECO:0000259" key="9">
    <source>
        <dbReference type="PROSITE" id="PS51085"/>
    </source>
</evidence>
<dbReference type="PANTHER" id="PTHR47354">
    <property type="entry name" value="NADH OXIDOREDUCTASE HCR"/>
    <property type="match status" value="1"/>
</dbReference>
<keyword evidence="3" id="KW-0001">2Fe-2S</keyword>
<dbReference type="RefSeq" id="WP_377392592.1">
    <property type="nucleotide sequence ID" value="NZ_JBHSAN010000031.1"/>
</dbReference>
<comment type="caution">
    <text evidence="11">The sequence shown here is derived from an EMBL/GenBank/DDBJ whole genome shotgun (WGS) entry which is preliminary data.</text>
</comment>
<evidence type="ECO:0000313" key="12">
    <source>
        <dbReference type="Proteomes" id="UP001597478"/>
    </source>
</evidence>
<dbReference type="InterPro" id="IPR047686">
    <property type="entry name" value="BenD"/>
</dbReference>
<sequence>MAFQVALSFEDGVTRFITCEPDQTVADASYRQRINIPLDCRDGACGTCKAFCESGSYDGGTYIDDALTPDEASRGYVLPCSMKPKSDLVLQIASTSAVAKTQAATYPATITALERLSPTTVALTLQTPERDKLAFLPGQYVNIEVPGTGQTRSYSFSNAPDDKELTFLVKITPGGVMSDYLTERAKPGDELSFTGPNGSFFLREADRPVLLLAGGTGLAPILSIVRTMRAAGSTRPAHLIYGVTTDDDLVEMDTLAELAAQVEGLTWDYCVADPDSTAPNKGYVTSLIRDEHLHGGDVAVYLCGPPPMVEAVRKHFADVGIEPTGFYYEKFALSSAAAEPAAVETKAEPEPDAAPVAPPPAPAAEPAATTTPAAAPELPAVPATPAALSPQPAAAGASRALAGQTVFPPAEHTPLGGGTARPAAEEAATARAIAGQVIWPAGGGTGALDPGEPLRPAPAARSIAGQEMLPARDDIAPLVSPAPAGYEIGEEHPSVHESDAMFEARQALELGAVELTIGRLTSQQLAGYRLLAEAAVPYVDGDRFVDAAAYTEANAAFHDYLFTLTGNEHLLQAYRALGVKGHMEETLRDATWCHPRCTQDHLDIVAAFEAGDRQQARRLVAEHAERSKITMRRAMDDAKAARRPAFVSPGRFDGKVVVVTGAAQGIGERVARRVSAEGGTVVLADRADLVTGVADELTGEALPVLADLETFEGAQAVAEATLARYGRIDVLINNVGGAIWFKPFTEFTPEQIDAEIRRSLMTTLYSCRAALPSMVAQGRGVIVNVSSAATRGIHRIPYSAAKGGINAITASLAFEYADAGIRVVATAPGGTEAPPRRISRGGSALETEQEKAWFQAHIDQTVSSSLMKRYGTLDEQAAAITFLASDEASYITGTVLPVAGGDLG</sequence>
<evidence type="ECO:0000256" key="4">
    <source>
        <dbReference type="ARBA" id="ARBA00023014"/>
    </source>
</evidence>
<dbReference type="InterPro" id="IPR006058">
    <property type="entry name" value="2Fe2S_fd_BS"/>
</dbReference>
<keyword evidence="4" id="KW-0411">Iron-sulfur</keyword>
<dbReference type="InterPro" id="IPR036291">
    <property type="entry name" value="NAD(P)-bd_dom_sf"/>
</dbReference>
<dbReference type="Pfam" id="PF07729">
    <property type="entry name" value="FCD"/>
    <property type="match status" value="1"/>
</dbReference>
<evidence type="ECO:0000256" key="8">
    <source>
        <dbReference type="SAM" id="MobiDB-lite"/>
    </source>
</evidence>
<dbReference type="CDD" id="cd08937">
    <property type="entry name" value="DHB_DH-like_SDR_c"/>
    <property type="match status" value="1"/>
</dbReference>
<dbReference type="Gene3D" id="3.40.50.80">
    <property type="entry name" value="Nucleotide-binding domain of ferredoxin-NADP reductase (FNR) module"/>
    <property type="match status" value="1"/>
</dbReference>
<dbReference type="Proteomes" id="UP001597478">
    <property type="component" value="Unassembled WGS sequence"/>
</dbReference>